<dbReference type="InterPro" id="IPR006419">
    <property type="entry name" value="NMN_transpt_PnuC"/>
</dbReference>
<evidence type="ECO:0000256" key="3">
    <source>
        <dbReference type="ARBA" id="ARBA00006669"/>
    </source>
</evidence>
<dbReference type="GO" id="GO:0034257">
    <property type="term" value="F:nicotinamide riboside transmembrane transporter activity"/>
    <property type="evidence" value="ECO:0007669"/>
    <property type="project" value="InterPro"/>
</dbReference>
<organism evidence="11 12">
    <name type="scientific">Mucilaginibacter conchicola</name>
    <dbReference type="NCBI Taxonomy" id="2303333"/>
    <lineage>
        <taxon>Bacteria</taxon>
        <taxon>Pseudomonadati</taxon>
        <taxon>Bacteroidota</taxon>
        <taxon>Sphingobacteriia</taxon>
        <taxon>Sphingobacteriales</taxon>
        <taxon>Sphingobacteriaceae</taxon>
        <taxon>Mucilaginibacter</taxon>
    </lineage>
</organism>
<reference evidence="11 12" key="1">
    <citation type="submission" date="2018-08" db="EMBL/GenBank/DDBJ databases">
        <title>Mucilaginibacter sp. MYSH2.</title>
        <authorList>
            <person name="Seo T."/>
        </authorList>
    </citation>
    <scope>NUCLEOTIDE SEQUENCE [LARGE SCALE GENOMIC DNA]</scope>
    <source>
        <strain evidence="11 12">MYSH2</strain>
    </source>
</reference>
<feature type="transmembrane region" description="Helical" evidence="10">
    <location>
        <begin position="67"/>
        <end position="82"/>
    </location>
</feature>
<evidence type="ECO:0000256" key="6">
    <source>
        <dbReference type="ARBA" id="ARBA00022475"/>
    </source>
</evidence>
<feature type="transmembrane region" description="Helical" evidence="10">
    <location>
        <begin position="183"/>
        <end position="200"/>
    </location>
</feature>
<evidence type="ECO:0000256" key="1">
    <source>
        <dbReference type="ARBA" id="ARBA00002672"/>
    </source>
</evidence>
<protein>
    <recommendedName>
        <fullName evidence="4">Nicotinamide riboside transporter PnuC</fullName>
    </recommendedName>
</protein>
<evidence type="ECO:0000313" key="12">
    <source>
        <dbReference type="Proteomes" id="UP000264217"/>
    </source>
</evidence>
<dbReference type="AlphaFoldDB" id="A0A372NU18"/>
<dbReference type="PANTHER" id="PTHR36122:SF2">
    <property type="entry name" value="NICOTINAMIDE RIBOSIDE TRANSPORTER PNUC"/>
    <property type="match status" value="1"/>
</dbReference>
<proteinExistence type="inferred from homology"/>
<evidence type="ECO:0000256" key="9">
    <source>
        <dbReference type="ARBA" id="ARBA00023136"/>
    </source>
</evidence>
<evidence type="ECO:0000256" key="2">
    <source>
        <dbReference type="ARBA" id="ARBA00004651"/>
    </source>
</evidence>
<feature type="transmembrane region" description="Helical" evidence="10">
    <location>
        <begin position="162"/>
        <end position="177"/>
    </location>
</feature>
<evidence type="ECO:0000256" key="7">
    <source>
        <dbReference type="ARBA" id="ARBA00022692"/>
    </source>
</evidence>
<keyword evidence="5" id="KW-0813">Transport</keyword>
<dbReference type="Proteomes" id="UP000264217">
    <property type="component" value="Unassembled WGS sequence"/>
</dbReference>
<feature type="transmembrane region" description="Helical" evidence="10">
    <location>
        <begin position="6"/>
        <end position="34"/>
    </location>
</feature>
<keyword evidence="6" id="KW-1003">Cell membrane</keyword>
<evidence type="ECO:0000313" key="11">
    <source>
        <dbReference type="EMBL" id="RFZ92484.1"/>
    </source>
</evidence>
<keyword evidence="8 10" id="KW-1133">Transmembrane helix</keyword>
<dbReference type="RefSeq" id="WP_117392193.1">
    <property type="nucleotide sequence ID" value="NZ_QWDC01000002.1"/>
</dbReference>
<comment type="function">
    <text evidence="1">Required for nicotinamide riboside transport across the inner membrane.</text>
</comment>
<dbReference type="NCBIfam" id="TIGR01528">
    <property type="entry name" value="NMN_trans_PnuC"/>
    <property type="match status" value="1"/>
</dbReference>
<keyword evidence="9 10" id="KW-0472">Membrane</keyword>
<evidence type="ECO:0000256" key="8">
    <source>
        <dbReference type="ARBA" id="ARBA00022989"/>
    </source>
</evidence>
<comment type="subcellular location">
    <subcellularLocation>
        <location evidence="2">Cell membrane</location>
        <topology evidence="2">Multi-pass membrane protein</topology>
    </subcellularLocation>
</comment>
<dbReference type="PANTHER" id="PTHR36122">
    <property type="entry name" value="NICOTINAMIDE RIBOSIDE TRANSPORTER PNUC"/>
    <property type="match status" value="1"/>
</dbReference>
<sequence length="209" mass="24164">MHFFDIGHIAFTIMGYPVSFVELIGTLFGLISVWFASRANILTWGTGIVNEVFLFILFFQVQLYADMFLQVYFFVVTIYGWYNWKAKPDAGSITVLNSKQRWLTGIVILASSVIAGFLIQNIHRYLPQYFKIQAAYPYTDSFVMVLSIVAIVLLAMKKIENWVLWILTDAICVVLYIKKGVYFLSLEYFIFFGLASYGLYQWKKQMAHG</sequence>
<gene>
    <name evidence="11" type="ORF">D0C36_13735</name>
</gene>
<evidence type="ECO:0000256" key="5">
    <source>
        <dbReference type="ARBA" id="ARBA00022448"/>
    </source>
</evidence>
<accession>A0A372NU18</accession>
<feature type="transmembrane region" description="Helical" evidence="10">
    <location>
        <begin position="102"/>
        <end position="123"/>
    </location>
</feature>
<name>A0A372NU18_9SPHI</name>
<evidence type="ECO:0000256" key="10">
    <source>
        <dbReference type="SAM" id="Phobius"/>
    </source>
</evidence>
<comment type="similarity">
    <text evidence="3">Belongs to the nicotinamide ribonucleoside (NR) uptake permease (TC 4.B.1) family.</text>
</comment>
<keyword evidence="7 10" id="KW-0812">Transmembrane</keyword>
<keyword evidence="12" id="KW-1185">Reference proteome</keyword>
<dbReference type="OrthoDB" id="9791248at2"/>
<feature type="transmembrane region" description="Helical" evidence="10">
    <location>
        <begin position="41"/>
        <end position="61"/>
    </location>
</feature>
<evidence type="ECO:0000256" key="4">
    <source>
        <dbReference type="ARBA" id="ARBA00017522"/>
    </source>
</evidence>
<feature type="transmembrane region" description="Helical" evidence="10">
    <location>
        <begin position="135"/>
        <end position="155"/>
    </location>
</feature>
<dbReference type="GO" id="GO:0005886">
    <property type="term" value="C:plasma membrane"/>
    <property type="evidence" value="ECO:0007669"/>
    <property type="project" value="UniProtKB-SubCell"/>
</dbReference>
<comment type="caution">
    <text evidence="11">The sequence shown here is derived from an EMBL/GenBank/DDBJ whole genome shotgun (WGS) entry which is preliminary data.</text>
</comment>
<dbReference type="EMBL" id="QWDC01000002">
    <property type="protein sequence ID" value="RFZ92484.1"/>
    <property type="molecule type" value="Genomic_DNA"/>
</dbReference>
<dbReference type="Pfam" id="PF04973">
    <property type="entry name" value="NMN_transporter"/>
    <property type="match status" value="1"/>
</dbReference>